<evidence type="ECO:0000256" key="11">
    <source>
        <dbReference type="ARBA" id="ARBA00022801"/>
    </source>
</evidence>
<dbReference type="Pfam" id="PF07943">
    <property type="entry name" value="PBP5_C"/>
    <property type="match status" value="1"/>
</dbReference>
<evidence type="ECO:0000256" key="8">
    <source>
        <dbReference type="ARBA" id="ARBA00022645"/>
    </source>
</evidence>
<evidence type="ECO:0000256" key="7">
    <source>
        <dbReference type="ARBA" id="ARBA00022519"/>
    </source>
</evidence>
<evidence type="ECO:0000256" key="10">
    <source>
        <dbReference type="ARBA" id="ARBA00022729"/>
    </source>
</evidence>
<keyword evidence="12" id="KW-0133">Cell shape</keyword>
<dbReference type="SMART" id="SM00936">
    <property type="entry name" value="PBP5_C"/>
    <property type="match status" value="1"/>
</dbReference>
<keyword evidence="7" id="KW-0997">Cell inner membrane</keyword>
<dbReference type="InterPro" id="IPR012907">
    <property type="entry name" value="Peptidase_S11_C"/>
</dbReference>
<dbReference type="GO" id="GO:0008360">
    <property type="term" value="P:regulation of cell shape"/>
    <property type="evidence" value="ECO:0007669"/>
    <property type="project" value="UniProtKB-KW"/>
</dbReference>
<evidence type="ECO:0000256" key="2">
    <source>
        <dbReference type="ARBA" id="ARBA00004417"/>
    </source>
</evidence>
<keyword evidence="13" id="KW-0573">Peptidoglycan synthesis</keyword>
<dbReference type="SUPFAM" id="SSF69189">
    <property type="entry name" value="Penicillin-binding protein associated domain"/>
    <property type="match status" value="1"/>
</dbReference>
<evidence type="ECO:0000256" key="5">
    <source>
        <dbReference type="ARBA" id="ARBA00012448"/>
    </source>
</evidence>
<dbReference type="Gene3D" id="2.60.410.10">
    <property type="entry name" value="D-Ala-D-Ala carboxypeptidase, C-terminal domain"/>
    <property type="match status" value="1"/>
</dbReference>
<proteinExistence type="inferred from homology"/>
<organism evidence="23 24">
    <name type="scientific">Ferrimonas balearica (strain DSM 9799 / CCM 4581 / KCTC 23876 / PAT)</name>
    <dbReference type="NCBI Taxonomy" id="550540"/>
    <lineage>
        <taxon>Bacteria</taxon>
        <taxon>Pseudomonadati</taxon>
        <taxon>Pseudomonadota</taxon>
        <taxon>Gammaproteobacteria</taxon>
        <taxon>Alteromonadales</taxon>
        <taxon>Ferrimonadaceae</taxon>
        <taxon>Ferrimonas</taxon>
    </lineage>
</organism>
<evidence type="ECO:0000256" key="20">
    <source>
        <dbReference type="RuleBase" id="RU004016"/>
    </source>
</evidence>
<dbReference type="eggNOG" id="COG1686">
    <property type="taxonomic scope" value="Bacteria"/>
</dbReference>
<feature type="binding site" evidence="19">
    <location>
        <position position="228"/>
    </location>
    <ligand>
        <name>substrate</name>
    </ligand>
</feature>
<name>E1SSI4_FERBD</name>
<dbReference type="PANTHER" id="PTHR21581:SF6">
    <property type="entry name" value="TRAFFICKING PROTEIN PARTICLE COMPLEX SUBUNIT 12"/>
    <property type="match status" value="1"/>
</dbReference>
<evidence type="ECO:0000256" key="13">
    <source>
        <dbReference type="ARBA" id="ARBA00022984"/>
    </source>
</evidence>
<dbReference type="InterPro" id="IPR018044">
    <property type="entry name" value="Peptidase_S11"/>
</dbReference>
<keyword evidence="8 23" id="KW-0121">Carboxypeptidase</keyword>
<evidence type="ECO:0000256" key="15">
    <source>
        <dbReference type="ARBA" id="ARBA00023316"/>
    </source>
</evidence>
<dbReference type="InterPro" id="IPR001967">
    <property type="entry name" value="Peptidase_S11_N"/>
</dbReference>
<evidence type="ECO:0000313" key="24">
    <source>
        <dbReference type="Proteomes" id="UP000006683"/>
    </source>
</evidence>
<feature type="active site" description="Acyl-ester intermediate" evidence="18">
    <location>
        <position position="62"/>
    </location>
</feature>
<keyword evidence="6" id="KW-1003">Cell membrane</keyword>
<evidence type="ECO:0000256" key="3">
    <source>
        <dbReference type="ARBA" id="ARBA00004752"/>
    </source>
</evidence>
<comment type="similarity">
    <text evidence="4 20">Belongs to the peptidase S11 family.</text>
</comment>
<dbReference type="SUPFAM" id="SSF56601">
    <property type="entry name" value="beta-lactamase/transpeptidase-like"/>
    <property type="match status" value="1"/>
</dbReference>
<keyword evidence="15" id="KW-0961">Cell wall biogenesis/degradation</keyword>
<dbReference type="PANTHER" id="PTHR21581">
    <property type="entry name" value="D-ALANYL-D-ALANINE CARBOXYPEPTIDASE"/>
    <property type="match status" value="1"/>
</dbReference>
<dbReference type="OrthoDB" id="9795979at2"/>
<keyword evidence="9" id="KW-0645">Protease</keyword>
<feature type="active site" description="Proton acceptor" evidence="18">
    <location>
        <position position="65"/>
    </location>
</feature>
<dbReference type="GO" id="GO:0009252">
    <property type="term" value="P:peptidoglycan biosynthetic process"/>
    <property type="evidence" value="ECO:0007669"/>
    <property type="project" value="UniProtKB-UniPathway"/>
</dbReference>
<feature type="signal peptide" evidence="21">
    <location>
        <begin position="1"/>
        <end position="22"/>
    </location>
</feature>
<evidence type="ECO:0000256" key="1">
    <source>
        <dbReference type="ARBA" id="ARBA00003217"/>
    </source>
</evidence>
<keyword evidence="11 23" id="KW-0378">Hydrolase</keyword>
<evidence type="ECO:0000256" key="19">
    <source>
        <dbReference type="PIRSR" id="PIRSR618044-2"/>
    </source>
</evidence>
<dbReference type="GO" id="GO:0009002">
    <property type="term" value="F:serine-type D-Ala-D-Ala carboxypeptidase activity"/>
    <property type="evidence" value="ECO:0007669"/>
    <property type="project" value="UniProtKB-EC"/>
</dbReference>
<dbReference type="InterPro" id="IPR012338">
    <property type="entry name" value="Beta-lactam/transpept-like"/>
</dbReference>
<feature type="chain" id="PRO_5003151692" description="serine-type D-Ala-D-Ala carboxypeptidase" evidence="21">
    <location>
        <begin position="23"/>
        <end position="387"/>
    </location>
</feature>
<dbReference type="HOGENOM" id="CLU_027070_8_1_6"/>
<dbReference type="Proteomes" id="UP000006683">
    <property type="component" value="Chromosome"/>
</dbReference>
<dbReference type="RefSeq" id="WP_013344330.1">
    <property type="nucleotide sequence ID" value="NC_014541.1"/>
</dbReference>
<evidence type="ECO:0000256" key="9">
    <source>
        <dbReference type="ARBA" id="ARBA00022670"/>
    </source>
</evidence>
<dbReference type="GO" id="GO:0008658">
    <property type="term" value="F:penicillin binding"/>
    <property type="evidence" value="ECO:0007669"/>
    <property type="project" value="UniProtKB-ARBA"/>
</dbReference>
<protein>
    <recommendedName>
        <fullName evidence="5">serine-type D-Ala-D-Ala carboxypeptidase</fullName>
        <ecNumber evidence="5">3.4.16.4</ecNumber>
    </recommendedName>
</protein>
<keyword evidence="14" id="KW-0472">Membrane</keyword>
<dbReference type="GO" id="GO:0006508">
    <property type="term" value="P:proteolysis"/>
    <property type="evidence" value="ECO:0007669"/>
    <property type="project" value="UniProtKB-KW"/>
</dbReference>
<keyword evidence="24" id="KW-1185">Reference proteome</keyword>
<evidence type="ECO:0000256" key="18">
    <source>
        <dbReference type="PIRSR" id="PIRSR618044-1"/>
    </source>
</evidence>
<evidence type="ECO:0000256" key="14">
    <source>
        <dbReference type="ARBA" id="ARBA00023136"/>
    </source>
</evidence>
<dbReference type="EC" id="3.4.16.4" evidence="5"/>
<dbReference type="GeneID" id="67181057"/>
<keyword evidence="10 21" id="KW-0732">Signal</keyword>
<dbReference type="FunFam" id="3.40.710.10:FF:000001">
    <property type="entry name" value="D-alanyl-D-alanine serine-type carboxypeptidase"/>
    <property type="match status" value="1"/>
</dbReference>
<dbReference type="GO" id="GO:0071555">
    <property type="term" value="P:cell wall organization"/>
    <property type="evidence" value="ECO:0007669"/>
    <property type="project" value="UniProtKB-KW"/>
</dbReference>
<comment type="pathway">
    <text evidence="17">Glycan biosynthesis.</text>
</comment>
<dbReference type="AlphaFoldDB" id="E1SSI4"/>
<comment type="subcellular location">
    <subcellularLocation>
        <location evidence="2">Cell inner membrane</location>
        <topology evidence="2">Peripheral membrane protein</topology>
    </subcellularLocation>
</comment>
<evidence type="ECO:0000256" key="21">
    <source>
        <dbReference type="SAM" id="SignalP"/>
    </source>
</evidence>
<sequence>MNLVKRTLATAAAVLMSASVTAAPSVIPNAPTVAAGSYVLMDFKTGRVLAENNAYEQRAPASLTKMMTSYVLGQELNRGNVRETDMVKISNNAWAKNFPGSSVMWIEVGKEVNLMDLYRGMVVQSGNDACVAIAEHVAGTESAYTDLMNAWSGQLGMADTHFANAHGLDATDQVTTAYDMAILGRAIIRDIPQYYPLYSLKEFTFNGIRQHNRNGLLWDRSLNVDGMKTGHTNGAGYNLVSSATKGDMRLIAVVMGAKSPQSREAESKKLLNYGFRFFETVTPYKAGDEFTSQKIWYGDKSEVRLGVLEDTPVTIYRGQSDNLKANFELSEELKAPLSRGDVVGTVYFQMDGEDIAKFPLVVLDDVNEGSWFSKLIDYFKLLFLSWF</sequence>
<dbReference type="GO" id="GO:0005886">
    <property type="term" value="C:plasma membrane"/>
    <property type="evidence" value="ECO:0007669"/>
    <property type="project" value="UniProtKB-SubCell"/>
</dbReference>
<feature type="domain" description="Peptidase S11 D-Ala-D-Ala carboxypeptidase A C-terminal" evidence="22">
    <location>
        <begin position="278"/>
        <end position="368"/>
    </location>
</feature>
<dbReference type="Gene3D" id="3.40.710.10">
    <property type="entry name" value="DD-peptidase/beta-lactamase superfamily"/>
    <property type="match status" value="1"/>
</dbReference>
<evidence type="ECO:0000256" key="16">
    <source>
        <dbReference type="ARBA" id="ARBA00034000"/>
    </source>
</evidence>
<dbReference type="InterPro" id="IPR015956">
    <property type="entry name" value="Peniciliin-bd_prot_C_sf"/>
</dbReference>
<accession>E1SSI4</accession>
<evidence type="ECO:0000259" key="22">
    <source>
        <dbReference type="SMART" id="SM00936"/>
    </source>
</evidence>
<dbReference type="KEGG" id="fbl:Fbal_0815"/>
<dbReference type="STRING" id="550540.Fbal_0815"/>
<evidence type="ECO:0000256" key="6">
    <source>
        <dbReference type="ARBA" id="ARBA00022475"/>
    </source>
</evidence>
<comment type="catalytic activity">
    <reaction evidence="16">
        <text>Preferential cleavage: (Ac)2-L-Lys-D-Ala-|-D-Ala. Also transpeptidation of peptidyl-alanyl moieties that are N-acyl substituents of D-alanine.</text>
        <dbReference type="EC" id="3.4.16.4"/>
    </reaction>
</comment>
<comment type="function">
    <text evidence="1">Removes C-terminal D-alanyl residues from sugar-peptide cell wall precursors.</text>
</comment>
<evidence type="ECO:0000313" key="23">
    <source>
        <dbReference type="EMBL" id="ADN75024.1"/>
    </source>
</evidence>
<comment type="pathway">
    <text evidence="3">Cell wall biogenesis; peptidoglycan biosynthesis.</text>
</comment>
<dbReference type="EMBL" id="CP002209">
    <property type="protein sequence ID" value="ADN75024.1"/>
    <property type="molecule type" value="Genomic_DNA"/>
</dbReference>
<dbReference type="InterPro" id="IPR037167">
    <property type="entry name" value="Peptidase_S11_C_sf"/>
</dbReference>
<dbReference type="Pfam" id="PF00768">
    <property type="entry name" value="Peptidase_S11"/>
    <property type="match status" value="1"/>
</dbReference>
<reference evidence="23 24" key="1">
    <citation type="journal article" date="2010" name="Stand. Genomic Sci.">
        <title>Complete genome sequence of Ferrimonas balearica type strain (PAT).</title>
        <authorList>
            <person name="Nolan M."/>
            <person name="Sikorski J."/>
            <person name="Davenport K."/>
            <person name="Lucas S."/>
            <person name="Glavina Del Rio T."/>
            <person name="Tice H."/>
            <person name="Cheng J."/>
            <person name="Goodwin L."/>
            <person name="Pitluck S."/>
            <person name="Liolios K."/>
            <person name="Ivanova N."/>
            <person name="Mavromatis K."/>
            <person name="Ovchinnikova G."/>
            <person name="Pati A."/>
            <person name="Chen A."/>
            <person name="Palaniappan K."/>
            <person name="Land M."/>
            <person name="Hauser L."/>
            <person name="Chang Y."/>
            <person name="Jeffries C."/>
            <person name="Tapia R."/>
            <person name="Brettin T."/>
            <person name="Detter J."/>
            <person name="Han C."/>
            <person name="Yasawong M."/>
            <person name="Rohde M."/>
            <person name="Tindall B."/>
            <person name="Goker M."/>
            <person name="Woyke T."/>
            <person name="Bristow J."/>
            <person name="Eisen J."/>
            <person name="Markowitz V."/>
            <person name="Hugenholtz P."/>
            <person name="Kyrpides N."/>
            <person name="Klenk H."/>
            <person name="Lapidus A."/>
        </authorList>
    </citation>
    <scope>NUCLEOTIDE SEQUENCE [LARGE SCALE GENOMIC DNA]</scope>
    <source>
        <strain evidence="24">DSM 9799 / CCM 4581 / KCTC 23876 / PAT</strain>
    </source>
</reference>
<feature type="active site" evidence="18">
    <location>
        <position position="125"/>
    </location>
</feature>
<dbReference type="UniPathway" id="UPA00219"/>
<evidence type="ECO:0000256" key="4">
    <source>
        <dbReference type="ARBA" id="ARBA00007164"/>
    </source>
</evidence>
<evidence type="ECO:0000256" key="17">
    <source>
        <dbReference type="ARBA" id="ARBA00060592"/>
    </source>
</evidence>
<dbReference type="PRINTS" id="PR00725">
    <property type="entry name" value="DADACBPTASE1"/>
</dbReference>
<gene>
    <name evidence="23" type="ordered locus">Fbal_0815</name>
</gene>
<evidence type="ECO:0000256" key="12">
    <source>
        <dbReference type="ARBA" id="ARBA00022960"/>
    </source>
</evidence>